<proteinExistence type="predicted"/>
<dbReference type="EMBL" id="FNXF01000017">
    <property type="protein sequence ID" value="SEI09062.1"/>
    <property type="molecule type" value="Genomic_DNA"/>
</dbReference>
<reference evidence="2" key="1">
    <citation type="submission" date="2016-10" db="EMBL/GenBank/DDBJ databases">
        <authorList>
            <person name="Varghese N."/>
            <person name="Submissions S."/>
        </authorList>
    </citation>
    <scope>NUCLEOTIDE SEQUENCE [LARGE SCALE GENOMIC DNA]</scope>
    <source>
        <strain evidence="2">DSM 17616</strain>
    </source>
</reference>
<accession>A0A1H6N8N3</accession>
<name>A0A1H6N8N3_9GAMM</name>
<protein>
    <submittedName>
        <fullName evidence="1">Uncharacterized protein</fullName>
    </submittedName>
</protein>
<keyword evidence="2" id="KW-1185">Reference proteome</keyword>
<dbReference type="AlphaFoldDB" id="A0A1H6N8N3"/>
<gene>
    <name evidence="1" type="ORF">SAMN05660691_03540</name>
</gene>
<organism evidence="1 2">
    <name type="scientific">Rheinheimera pacifica</name>
    <dbReference type="NCBI Taxonomy" id="173990"/>
    <lineage>
        <taxon>Bacteria</taxon>
        <taxon>Pseudomonadati</taxon>
        <taxon>Pseudomonadota</taxon>
        <taxon>Gammaproteobacteria</taxon>
        <taxon>Chromatiales</taxon>
        <taxon>Chromatiaceae</taxon>
        <taxon>Rheinheimera</taxon>
    </lineage>
</organism>
<evidence type="ECO:0000313" key="1">
    <source>
        <dbReference type="EMBL" id="SEI09062.1"/>
    </source>
</evidence>
<evidence type="ECO:0000313" key="2">
    <source>
        <dbReference type="Proteomes" id="UP000199371"/>
    </source>
</evidence>
<sequence length="69" mass="7464">MQDTLLILNNYFYKQLLIVFLSTGGNFGVYQGSNNIAAGIVMAEGGDKAQAMAIKSPGFSAKRSYLNQI</sequence>
<dbReference type="Proteomes" id="UP000199371">
    <property type="component" value="Unassembled WGS sequence"/>
</dbReference>